<sequence length="75" mass="8256">MNKVVLIVSLVVMGFYSSFVFSADEESSLPEPQGEKIIRHKTISFSLSNCEKGVAEGDRVVLKVLGGKTCRAFFQ</sequence>
<organism evidence="1">
    <name type="scientific">marine sediment metagenome</name>
    <dbReference type="NCBI Taxonomy" id="412755"/>
    <lineage>
        <taxon>unclassified sequences</taxon>
        <taxon>metagenomes</taxon>
        <taxon>ecological metagenomes</taxon>
    </lineage>
</organism>
<accession>A0A0F8YSK0</accession>
<proteinExistence type="predicted"/>
<protein>
    <submittedName>
        <fullName evidence="1">Uncharacterized protein</fullName>
    </submittedName>
</protein>
<gene>
    <name evidence="1" type="ORF">LCGC14_3057900</name>
</gene>
<dbReference type="EMBL" id="LAZR01064656">
    <property type="protein sequence ID" value="KKK57099.1"/>
    <property type="molecule type" value="Genomic_DNA"/>
</dbReference>
<evidence type="ECO:0000313" key="1">
    <source>
        <dbReference type="EMBL" id="KKK57099.1"/>
    </source>
</evidence>
<comment type="caution">
    <text evidence="1">The sequence shown here is derived from an EMBL/GenBank/DDBJ whole genome shotgun (WGS) entry which is preliminary data.</text>
</comment>
<reference evidence="1" key="1">
    <citation type="journal article" date="2015" name="Nature">
        <title>Complex archaea that bridge the gap between prokaryotes and eukaryotes.</title>
        <authorList>
            <person name="Spang A."/>
            <person name="Saw J.H."/>
            <person name="Jorgensen S.L."/>
            <person name="Zaremba-Niedzwiedzka K."/>
            <person name="Martijn J."/>
            <person name="Lind A.E."/>
            <person name="van Eijk R."/>
            <person name="Schleper C."/>
            <person name="Guy L."/>
            <person name="Ettema T.J."/>
        </authorList>
    </citation>
    <scope>NUCLEOTIDE SEQUENCE</scope>
</reference>
<name>A0A0F8YSK0_9ZZZZ</name>
<dbReference type="AlphaFoldDB" id="A0A0F8YSK0"/>